<dbReference type="AlphaFoldDB" id="A0AAV1NJY3"/>
<evidence type="ECO:0000313" key="3">
    <source>
        <dbReference type="Proteomes" id="UP001314229"/>
    </source>
</evidence>
<name>A0AAV1NJY3_SCOSC</name>
<keyword evidence="3" id="KW-1185">Reference proteome</keyword>
<protein>
    <submittedName>
        <fullName evidence="2">Uncharacterized protein</fullName>
    </submittedName>
</protein>
<proteinExistence type="predicted"/>
<feature type="region of interest" description="Disordered" evidence="1">
    <location>
        <begin position="37"/>
        <end position="72"/>
    </location>
</feature>
<comment type="caution">
    <text evidence="2">The sequence shown here is derived from an EMBL/GenBank/DDBJ whole genome shotgun (WGS) entry which is preliminary data.</text>
</comment>
<evidence type="ECO:0000313" key="2">
    <source>
        <dbReference type="EMBL" id="CAK6958757.1"/>
    </source>
</evidence>
<sequence>MAARVQVTAFFSDVGQQRLHTSSEAIDEHRHMWRLNSPTRTQTHRGNEAIMSAPLSDVERREWARTTSTGPF</sequence>
<dbReference type="Proteomes" id="UP001314229">
    <property type="component" value="Unassembled WGS sequence"/>
</dbReference>
<organism evidence="2 3">
    <name type="scientific">Scomber scombrus</name>
    <name type="common">Atlantic mackerel</name>
    <name type="synonym">Scomber vernalis</name>
    <dbReference type="NCBI Taxonomy" id="13677"/>
    <lineage>
        <taxon>Eukaryota</taxon>
        <taxon>Metazoa</taxon>
        <taxon>Chordata</taxon>
        <taxon>Craniata</taxon>
        <taxon>Vertebrata</taxon>
        <taxon>Euteleostomi</taxon>
        <taxon>Actinopterygii</taxon>
        <taxon>Neopterygii</taxon>
        <taxon>Teleostei</taxon>
        <taxon>Neoteleostei</taxon>
        <taxon>Acanthomorphata</taxon>
        <taxon>Pelagiaria</taxon>
        <taxon>Scombriformes</taxon>
        <taxon>Scombridae</taxon>
        <taxon>Scomber</taxon>
    </lineage>
</organism>
<dbReference type="EMBL" id="CAWUFR010000035">
    <property type="protein sequence ID" value="CAK6958757.1"/>
    <property type="molecule type" value="Genomic_DNA"/>
</dbReference>
<reference evidence="2 3" key="1">
    <citation type="submission" date="2024-01" db="EMBL/GenBank/DDBJ databases">
        <authorList>
            <person name="Alioto T."/>
            <person name="Alioto T."/>
            <person name="Gomez Garrido J."/>
        </authorList>
    </citation>
    <scope>NUCLEOTIDE SEQUENCE [LARGE SCALE GENOMIC DNA]</scope>
</reference>
<evidence type="ECO:0000256" key="1">
    <source>
        <dbReference type="SAM" id="MobiDB-lite"/>
    </source>
</evidence>
<accession>A0AAV1NJY3</accession>
<gene>
    <name evidence="2" type="ORF">FSCOSCO3_A013776</name>
</gene>